<feature type="chain" id="PRO_5001754867" evidence="1">
    <location>
        <begin position="27"/>
        <end position="179"/>
    </location>
</feature>
<dbReference type="EMBL" id="BBIO01000003">
    <property type="protein sequence ID" value="GAK44216.1"/>
    <property type="molecule type" value="Genomic_DNA"/>
</dbReference>
<keyword evidence="3" id="KW-1185">Reference proteome</keyword>
<accession>A0A081B848</accession>
<name>A0A081B848_9HYPH</name>
<gene>
    <name evidence="2" type="ORF">M2A_0715</name>
</gene>
<proteinExistence type="predicted"/>
<evidence type="ECO:0000313" key="3">
    <source>
        <dbReference type="Proteomes" id="UP000028702"/>
    </source>
</evidence>
<comment type="caution">
    <text evidence="2">The sequence shown here is derived from an EMBL/GenBank/DDBJ whole genome shotgun (WGS) entry which is preliminary data.</text>
</comment>
<feature type="signal peptide" evidence="1">
    <location>
        <begin position="1"/>
        <end position="26"/>
    </location>
</feature>
<dbReference type="STRING" id="1333998.M2A_0715"/>
<keyword evidence="1" id="KW-0732">Signal</keyword>
<dbReference type="eggNOG" id="COG5342">
    <property type="taxonomic scope" value="Bacteria"/>
</dbReference>
<dbReference type="Proteomes" id="UP000028702">
    <property type="component" value="Unassembled WGS sequence"/>
</dbReference>
<protein>
    <submittedName>
        <fullName evidence="2">Conserved protein</fullName>
    </submittedName>
</protein>
<reference evidence="2 3" key="1">
    <citation type="submission" date="2014-07" db="EMBL/GenBank/DDBJ databases">
        <title>Tepidicaulis marinum gen. nov., sp. nov., a novel marine bacterium denitrifying nitrate to nitrous oxide strictly under microaerobic conditions.</title>
        <authorList>
            <person name="Takeuchi M."/>
            <person name="Yamagishi T."/>
            <person name="Kamagata Y."/>
            <person name="Oshima K."/>
            <person name="Hattori M."/>
            <person name="Katayama T."/>
            <person name="Hanada S."/>
            <person name="Tamaki H."/>
            <person name="Marumo K."/>
            <person name="Maeda H."/>
            <person name="Nedachi M."/>
            <person name="Iwasaki W."/>
            <person name="Suwa Y."/>
            <person name="Sakata S."/>
        </authorList>
    </citation>
    <scope>NUCLEOTIDE SEQUENCE [LARGE SCALE GENOMIC DNA]</scope>
    <source>
        <strain evidence="2 3">MA2</strain>
    </source>
</reference>
<organism evidence="2 3">
    <name type="scientific">Tepidicaulis marinus</name>
    <dbReference type="NCBI Taxonomy" id="1333998"/>
    <lineage>
        <taxon>Bacteria</taxon>
        <taxon>Pseudomonadati</taxon>
        <taxon>Pseudomonadota</taxon>
        <taxon>Alphaproteobacteria</taxon>
        <taxon>Hyphomicrobiales</taxon>
        <taxon>Parvibaculaceae</taxon>
        <taxon>Tepidicaulis</taxon>
    </lineage>
</organism>
<evidence type="ECO:0000256" key="1">
    <source>
        <dbReference type="SAM" id="SignalP"/>
    </source>
</evidence>
<evidence type="ECO:0000313" key="2">
    <source>
        <dbReference type="EMBL" id="GAK44216.1"/>
    </source>
</evidence>
<dbReference type="AlphaFoldDB" id="A0A081B848"/>
<sequence length="179" mass="19929">MRKRERAFLKGTILAALLMSAAPALAEAPKLLGKFNDWTAYTYDSGKDRICYVMSEPKEQRPRGANRGDVFVMVTHRPGQNVRNEISMRAGYVFDEKSRPYSEIGSDNFQMFTGVNEGGEARHWAWLENSSDESRMVNAMKRGSDMIVKGTSNRGTLTTDTYSLSGVTAAIGKIDDACR</sequence>